<dbReference type="PANTHER" id="PTHR45863:SF47">
    <property type="entry name" value="SERINE_THREONINE-PROTEIN KINASE BSK3"/>
    <property type="match status" value="1"/>
</dbReference>
<dbReference type="EMBL" id="JBBWWQ010000001">
    <property type="protein sequence ID" value="KAK8957384.1"/>
    <property type="molecule type" value="Genomic_DNA"/>
</dbReference>
<comment type="caution">
    <text evidence="2">The sequence shown here is derived from an EMBL/GenBank/DDBJ whole genome shotgun (WGS) entry which is preliminary data.</text>
</comment>
<keyword evidence="1" id="KW-1133">Transmembrane helix</keyword>
<keyword evidence="3" id="KW-1185">Reference proteome</keyword>
<keyword evidence="2" id="KW-0808">Transferase</keyword>
<dbReference type="GO" id="GO:0004672">
    <property type="term" value="F:protein kinase activity"/>
    <property type="evidence" value="ECO:0007669"/>
    <property type="project" value="InterPro"/>
</dbReference>
<dbReference type="Proteomes" id="UP001418222">
    <property type="component" value="Unassembled WGS sequence"/>
</dbReference>
<sequence>MPEKKFDFKDAPLSAAEAASARASLEKLEATLAANTVRFLEDLPEFAAILTSGLCRQSFDATSTSTPTNSSRAAATTTLYFCGHHSAATGPGHHAASSIGYYPVSPGSNSTGRTSTSTPNLSSAASGHIVDSSAGSCSASPCYVNPTGLLAASTTSTCSTDPDRSIPAVPCGPSDFLWLLLSSPPTGQTMTFHLPPVLLMASPLLVHATATSTCYRDLFWREIKIPDDPATRMVHELEVKLVLKDRWSVTGPPLVILYYYIMSRVSPPPALLLTACLLLFLILLFPSIFFFPSKLSFSITPRVFDNVLRGRVLLLLQVCNTAMVAQCNTATHSVVKPLRPAVTANLRCPIVVANLHHLAVAANLSVPSYVLMDMPHGDASSVESLSLSPLGEACLRMDLTAMHEILEKIGYKDDEGTANEVFFSDDHSSFSVCASLCSFYLL</sequence>
<reference evidence="2 3" key="1">
    <citation type="journal article" date="2022" name="Nat. Plants">
        <title>Genomes of leafy and leafless Platanthera orchids illuminate the evolution of mycoheterotrophy.</title>
        <authorList>
            <person name="Li M.H."/>
            <person name="Liu K.W."/>
            <person name="Li Z."/>
            <person name="Lu H.C."/>
            <person name="Ye Q.L."/>
            <person name="Zhang D."/>
            <person name="Wang J.Y."/>
            <person name="Li Y.F."/>
            <person name="Zhong Z.M."/>
            <person name="Liu X."/>
            <person name="Yu X."/>
            <person name="Liu D.K."/>
            <person name="Tu X.D."/>
            <person name="Liu B."/>
            <person name="Hao Y."/>
            <person name="Liao X.Y."/>
            <person name="Jiang Y.T."/>
            <person name="Sun W.H."/>
            <person name="Chen J."/>
            <person name="Chen Y.Q."/>
            <person name="Ai Y."/>
            <person name="Zhai J.W."/>
            <person name="Wu S.S."/>
            <person name="Zhou Z."/>
            <person name="Hsiao Y.Y."/>
            <person name="Wu W.L."/>
            <person name="Chen Y.Y."/>
            <person name="Lin Y.F."/>
            <person name="Hsu J.L."/>
            <person name="Li C.Y."/>
            <person name="Wang Z.W."/>
            <person name="Zhao X."/>
            <person name="Zhong W.Y."/>
            <person name="Ma X.K."/>
            <person name="Ma L."/>
            <person name="Huang J."/>
            <person name="Chen G.Z."/>
            <person name="Huang M.Z."/>
            <person name="Huang L."/>
            <person name="Peng D.H."/>
            <person name="Luo Y.B."/>
            <person name="Zou S.Q."/>
            <person name="Chen S.P."/>
            <person name="Lan S."/>
            <person name="Tsai W.C."/>
            <person name="Van de Peer Y."/>
            <person name="Liu Z.J."/>
        </authorList>
    </citation>
    <scope>NUCLEOTIDE SEQUENCE [LARGE SCALE GENOMIC DNA]</scope>
    <source>
        <strain evidence="2">Lor287</strain>
    </source>
</reference>
<dbReference type="GO" id="GO:0009742">
    <property type="term" value="P:brassinosteroid mediated signaling pathway"/>
    <property type="evidence" value="ECO:0007669"/>
    <property type="project" value="InterPro"/>
</dbReference>
<dbReference type="GO" id="GO:0012505">
    <property type="term" value="C:endomembrane system"/>
    <property type="evidence" value="ECO:0007669"/>
    <property type="project" value="UniProtKB-SubCell"/>
</dbReference>
<dbReference type="GO" id="GO:0005524">
    <property type="term" value="F:ATP binding"/>
    <property type="evidence" value="ECO:0007669"/>
    <property type="project" value="UniProtKB-KW"/>
</dbReference>
<evidence type="ECO:0000313" key="3">
    <source>
        <dbReference type="Proteomes" id="UP001418222"/>
    </source>
</evidence>
<keyword evidence="1" id="KW-0472">Membrane</keyword>
<name>A0AAP0C466_9ASPA</name>
<evidence type="ECO:0000256" key="1">
    <source>
        <dbReference type="SAM" id="Phobius"/>
    </source>
</evidence>
<accession>A0AAP0C466</accession>
<organism evidence="2 3">
    <name type="scientific">Platanthera zijinensis</name>
    <dbReference type="NCBI Taxonomy" id="2320716"/>
    <lineage>
        <taxon>Eukaryota</taxon>
        <taxon>Viridiplantae</taxon>
        <taxon>Streptophyta</taxon>
        <taxon>Embryophyta</taxon>
        <taxon>Tracheophyta</taxon>
        <taxon>Spermatophyta</taxon>
        <taxon>Magnoliopsida</taxon>
        <taxon>Liliopsida</taxon>
        <taxon>Asparagales</taxon>
        <taxon>Orchidaceae</taxon>
        <taxon>Orchidoideae</taxon>
        <taxon>Orchideae</taxon>
        <taxon>Orchidinae</taxon>
        <taxon>Platanthera</taxon>
    </lineage>
</organism>
<gene>
    <name evidence="2" type="ORF">KSP39_PZI000613</name>
</gene>
<keyword evidence="1" id="KW-0812">Transmembrane</keyword>
<keyword evidence="2" id="KW-0418">Kinase</keyword>
<dbReference type="InterPro" id="IPR045845">
    <property type="entry name" value="BSK"/>
</dbReference>
<feature type="transmembrane region" description="Helical" evidence="1">
    <location>
        <begin position="270"/>
        <end position="291"/>
    </location>
</feature>
<proteinExistence type="predicted"/>
<evidence type="ECO:0000313" key="2">
    <source>
        <dbReference type="EMBL" id="KAK8957384.1"/>
    </source>
</evidence>
<protein>
    <submittedName>
        <fullName evidence="2">Serine/threonine-protein kinase</fullName>
    </submittedName>
</protein>
<dbReference type="PANTHER" id="PTHR45863">
    <property type="entry name" value="SERINE/THREONINE-PROTEIN KINASE BSK5"/>
    <property type="match status" value="1"/>
</dbReference>
<dbReference type="AlphaFoldDB" id="A0AAP0C466"/>